<organism evidence="1 2">
    <name type="scientific">Aquincola tertiaricarbonis</name>
    <dbReference type="NCBI Taxonomy" id="391953"/>
    <lineage>
        <taxon>Bacteria</taxon>
        <taxon>Pseudomonadati</taxon>
        <taxon>Pseudomonadota</taxon>
        <taxon>Betaproteobacteria</taxon>
        <taxon>Burkholderiales</taxon>
        <taxon>Sphaerotilaceae</taxon>
        <taxon>Aquincola</taxon>
    </lineage>
</organism>
<proteinExistence type="predicted"/>
<keyword evidence="2" id="KW-1185">Reference proteome</keyword>
<dbReference type="Proteomes" id="UP001056201">
    <property type="component" value="Chromosome 2"/>
</dbReference>
<reference evidence="1" key="1">
    <citation type="submission" date="2022-05" db="EMBL/GenBank/DDBJ databases">
        <title>An RpoN-dependent PEP-CTERM gene is involved in floc formation of an Aquincola tertiaricarbonis strain.</title>
        <authorList>
            <person name="Qiu D."/>
            <person name="Xia M."/>
        </authorList>
    </citation>
    <scope>NUCLEOTIDE SEQUENCE</scope>
    <source>
        <strain evidence="1">RN12</strain>
    </source>
</reference>
<evidence type="ECO:0000313" key="1">
    <source>
        <dbReference type="EMBL" id="URI08902.1"/>
    </source>
</evidence>
<protein>
    <submittedName>
        <fullName evidence="1">Uncharacterized protein</fullName>
    </submittedName>
</protein>
<dbReference type="EMBL" id="CP097636">
    <property type="protein sequence ID" value="URI08902.1"/>
    <property type="molecule type" value="Genomic_DNA"/>
</dbReference>
<accession>A0ABY4S6E0</accession>
<dbReference type="RefSeq" id="WP_250197120.1">
    <property type="nucleotide sequence ID" value="NZ_CP097636.1"/>
</dbReference>
<name>A0ABY4S6E0_AQUTE</name>
<sequence>MQASTDLLAAPFDLLAAHWPAVAERLGGRQEAFLASAAQSAARHGLVDALSQGRYLNLCFAFGPGFELKPQHEWALALLADERLQPLVKLHQVLHRARAELQRSGGDAATLQRADARLLDDADAALQAQDRDAAPLPRQACDIEALELRVLDSDWRHEYRLLGGQWQRVPGPAVPPALRITAEQPAPERLHLLTHVAGQGPLARLQLRQALHAVCGERHPAARWLSAEGLSQWHGHEAKAVSWPVGSLAATPPALGLALVEESSPAVHLLQVPSCGLRDMGVPLGPQALQVWAWPADQWLWVMQREPAIESQWPAEGAAPAPALPSSPNPAPTRCRIERDGQPVDARGWVAGFDQQLAQAWQQAMQALFNAWAPSAQQPTLRATPGLLTGRAALTWGWREGSAGLAAEPVLRVAGELDLTCSLALTLEGEMDLGGSRARVQLQAEGSSPLQQPLLRDTPRPALMETVMPLATELRLPFTLTVDPIAHDDGLVWREAGPCTGALTLQAGLRPRLSGGSGWQWFVRASLEPVMAPLVLHDPLLGLTHRQLALLPALPLIDWSLG</sequence>
<evidence type="ECO:0000313" key="2">
    <source>
        <dbReference type="Proteomes" id="UP001056201"/>
    </source>
</evidence>
<gene>
    <name evidence="1" type="ORF">MW290_25370</name>
</gene>